<dbReference type="Proteomes" id="UP001230328">
    <property type="component" value="Unassembled WGS sequence"/>
</dbReference>
<dbReference type="RefSeq" id="WP_307527310.1">
    <property type="nucleotide sequence ID" value="NZ_JAUSZI010000002.1"/>
</dbReference>
<organism evidence="1 2">
    <name type="scientific">Streptomyces umbrinus</name>
    <dbReference type="NCBI Taxonomy" id="67370"/>
    <lineage>
        <taxon>Bacteria</taxon>
        <taxon>Bacillati</taxon>
        <taxon>Actinomycetota</taxon>
        <taxon>Actinomycetes</taxon>
        <taxon>Kitasatosporales</taxon>
        <taxon>Streptomycetaceae</taxon>
        <taxon>Streptomyces</taxon>
        <taxon>Streptomyces phaeochromogenes group</taxon>
    </lineage>
</organism>
<protein>
    <submittedName>
        <fullName evidence="1">Uncharacterized protein</fullName>
    </submittedName>
</protein>
<evidence type="ECO:0000313" key="1">
    <source>
        <dbReference type="EMBL" id="MDQ1031279.1"/>
    </source>
</evidence>
<comment type="caution">
    <text evidence="1">The sequence shown here is derived from an EMBL/GenBank/DDBJ whole genome shotgun (WGS) entry which is preliminary data.</text>
</comment>
<accession>A0ABU0T654</accession>
<proteinExistence type="predicted"/>
<keyword evidence="2" id="KW-1185">Reference proteome</keyword>
<evidence type="ECO:0000313" key="2">
    <source>
        <dbReference type="Proteomes" id="UP001230328"/>
    </source>
</evidence>
<dbReference type="EMBL" id="JAUSZI010000002">
    <property type="protein sequence ID" value="MDQ1031279.1"/>
    <property type="molecule type" value="Genomic_DNA"/>
</dbReference>
<gene>
    <name evidence="1" type="ORF">QF035_008861</name>
</gene>
<name>A0ABU0T654_9ACTN</name>
<reference evidence="1 2" key="1">
    <citation type="submission" date="2023-07" db="EMBL/GenBank/DDBJ databases">
        <title>Comparative genomics of wheat-associated soil bacteria to identify genetic determinants of phenazine resistance.</title>
        <authorList>
            <person name="Mouncey N."/>
        </authorList>
    </citation>
    <scope>NUCLEOTIDE SEQUENCE [LARGE SCALE GENOMIC DNA]</scope>
    <source>
        <strain evidence="1 2">V2I4</strain>
    </source>
</reference>
<sequence length="82" mass="8591">MHHFADLPTGPIPPSKIGGTLTRVKAVQRRVGPDSAGPLLQRDGRAGLYHIDDVLVAGLQRAFALGDARPDLLRGEPSGTAA</sequence>